<dbReference type="Proteomes" id="UP000299102">
    <property type="component" value="Unassembled WGS sequence"/>
</dbReference>
<evidence type="ECO:0000313" key="2">
    <source>
        <dbReference type="Proteomes" id="UP000299102"/>
    </source>
</evidence>
<protein>
    <recommendedName>
        <fullName evidence="3">Peptidase A2 domain-containing protein</fullName>
    </recommendedName>
</protein>
<dbReference type="AlphaFoldDB" id="A0A4C1YFT2"/>
<reference evidence="1 2" key="1">
    <citation type="journal article" date="2019" name="Commun. Biol.">
        <title>The bagworm genome reveals a unique fibroin gene that provides high tensile strength.</title>
        <authorList>
            <person name="Kono N."/>
            <person name="Nakamura H."/>
            <person name="Ohtoshi R."/>
            <person name="Tomita M."/>
            <person name="Numata K."/>
            <person name="Arakawa K."/>
        </authorList>
    </citation>
    <scope>NUCLEOTIDE SEQUENCE [LARGE SCALE GENOMIC DNA]</scope>
</reference>
<dbReference type="OrthoDB" id="4369127at2759"/>
<dbReference type="InterPro" id="IPR021109">
    <property type="entry name" value="Peptidase_aspartic_dom_sf"/>
</dbReference>
<keyword evidence="2" id="KW-1185">Reference proteome</keyword>
<gene>
    <name evidence="1" type="ORF">EVAR_57404_1</name>
</gene>
<name>A0A4C1YFT2_EUMVA</name>
<dbReference type="Gene3D" id="2.40.70.10">
    <property type="entry name" value="Acid Proteases"/>
    <property type="match status" value="1"/>
</dbReference>
<accession>A0A4C1YFT2</accession>
<evidence type="ECO:0000313" key="1">
    <source>
        <dbReference type="EMBL" id="GBP73509.1"/>
    </source>
</evidence>
<evidence type="ECO:0008006" key="3">
    <source>
        <dbReference type="Google" id="ProtNLM"/>
    </source>
</evidence>
<proteinExistence type="predicted"/>
<organism evidence="1 2">
    <name type="scientific">Eumeta variegata</name>
    <name type="common">Bagworm moth</name>
    <name type="synonym">Eumeta japonica</name>
    <dbReference type="NCBI Taxonomy" id="151549"/>
    <lineage>
        <taxon>Eukaryota</taxon>
        <taxon>Metazoa</taxon>
        <taxon>Ecdysozoa</taxon>
        <taxon>Arthropoda</taxon>
        <taxon>Hexapoda</taxon>
        <taxon>Insecta</taxon>
        <taxon>Pterygota</taxon>
        <taxon>Neoptera</taxon>
        <taxon>Endopterygota</taxon>
        <taxon>Lepidoptera</taxon>
        <taxon>Glossata</taxon>
        <taxon>Ditrysia</taxon>
        <taxon>Tineoidea</taxon>
        <taxon>Psychidae</taxon>
        <taxon>Oiketicinae</taxon>
        <taxon>Eumeta</taxon>
    </lineage>
</organism>
<sequence>MVAKVERNVEVSDTKRQCKLYGKHVIVKSRCEVSVCAAAKSTVKENFLRAGFINDNDKTRPMLNITIMGKKGVATVDTGAIHCIASPSLYKILVEKGVSFTKPYTTMTLADGSCQNYNTLSVDASVIVVGRKIVTTFLVVPDSNTRTL</sequence>
<dbReference type="EMBL" id="BGZK01001176">
    <property type="protein sequence ID" value="GBP73509.1"/>
    <property type="molecule type" value="Genomic_DNA"/>
</dbReference>
<comment type="caution">
    <text evidence="1">The sequence shown here is derived from an EMBL/GenBank/DDBJ whole genome shotgun (WGS) entry which is preliminary data.</text>
</comment>